<evidence type="ECO:0000313" key="2">
    <source>
        <dbReference type="EMBL" id="MDC8754187.1"/>
    </source>
</evidence>
<proteinExistence type="predicted"/>
<dbReference type="EMBL" id="JAQQXQ010000004">
    <property type="protein sequence ID" value="MDC8754187.1"/>
    <property type="molecule type" value="Genomic_DNA"/>
</dbReference>
<keyword evidence="3" id="KW-1185">Reference proteome</keyword>
<evidence type="ECO:0000313" key="3">
    <source>
        <dbReference type="Proteomes" id="UP001216558"/>
    </source>
</evidence>
<evidence type="ECO:0000259" key="1">
    <source>
        <dbReference type="Pfam" id="PF12728"/>
    </source>
</evidence>
<reference evidence="2 3" key="1">
    <citation type="submission" date="2022-10" db="EMBL/GenBank/DDBJ databases">
        <title>Erythrobacter sp. sf7 Genome sequencing.</title>
        <authorList>
            <person name="Park S."/>
        </authorList>
    </citation>
    <scope>NUCLEOTIDE SEQUENCE [LARGE SCALE GENOMIC DNA]</scope>
    <source>
        <strain evidence="3">sf7</strain>
    </source>
</reference>
<feature type="domain" description="Helix-turn-helix" evidence="1">
    <location>
        <begin position="9"/>
        <end position="56"/>
    </location>
</feature>
<dbReference type="Pfam" id="PF12728">
    <property type="entry name" value="HTH_17"/>
    <property type="match status" value="1"/>
</dbReference>
<gene>
    <name evidence="2" type="ORF">OIK40_05955</name>
</gene>
<organism evidence="2 3">
    <name type="scientific">Erythrobacter fulvus</name>
    <dbReference type="NCBI Taxonomy" id="2987523"/>
    <lineage>
        <taxon>Bacteria</taxon>
        <taxon>Pseudomonadati</taxon>
        <taxon>Pseudomonadota</taxon>
        <taxon>Alphaproteobacteria</taxon>
        <taxon>Sphingomonadales</taxon>
        <taxon>Erythrobacteraceae</taxon>
        <taxon>Erythrobacter/Porphyrobacter group</taxon>
        <taxon>Erythrobacter</taxon>
    </lineage>
</organism>
<accession>A0ABT5JN42</accession>
<dbReference type="Proteomes" id="UP001216558">
    <property type="component" value="Unassembled WGS sequence"/>
</dbReference>
<protein>
    <submittedName>
        <fullName evidence="2">Helix-turn-helix domain-containing protein</fullName>
    </submittedName>
</protein>
<comment type="caution">
    <text evidence="2">The sequence shown here is derived from an EMBL/GenBank/DDBJ whole genome shotgun (WGS) entry which is preliminary data.</text>
</comment>
<dbReference type="RefSeq" id="WP_273677011.1">
    <property type="nucleotide sequence ID" value="NZ_JAQQXQ010000004.1"/>
</dbReference>
<name>A0ABT5JN42_9SPHN</name>
<dbReference type="InterPro" id="IPR041657">
    <property type="entry name" value="HTH_17"/>
</dbReference>
<sequence length="63" mass="6810">MSNFEPVLCSVSDAARALGIGKTKTYALISEQLLDTVTIGTRRLVTVESIRRLVEKAQMGEAA</sequence>